<gene>
    <name evidence="6 8" type="primary">purN</name>
    <name evidence="8" type="ORF">ACFFFU_08975</name>
</gene>
<accession>A0ABV6SWR3</accession>
<dbReference type="EC" id="2.1.2.2" evidence="6"/>
<evidence type="ECO:0000256" key="3">
    <source>
        <dbReference type="ARBA" id="ARBA00022755"/>
    </source>
</evidence>
<dbReference type="Gene3D" id="3.40.50.170">
    <property type="entry name" value="Formyl transferase, N-terminal domain"/>
    <property type="match status" value="1"/>
</dbReference>
<comment type="pathway">
    <text evidence="1 6">Purine metabolism; IMP biosynthesis via de novo pathway; N(2)-formyl-N(1)-(5-phospho-D-ribosyl)glycinamide from N(1)-(5-phospho-D-ribosyl)glycinamide (10-formyl THF route): step 1/1.</text>
</comment>
<keyword evidence="2 6" id="KW-0808">Transferase</keyword>
<feature type="binding site" evidence="6">
    <location>
        <begin position="94"/>
        <end position="97"/>
    </location>
    <ligand>
        <name>(6R)-10-formyltetrahydrofolate</name>
        <dbReference type="ChEBI" id="CHEBI:195366"/>
    </ligand>
</feature>
<comment type="similarity">
    <text evidence="4 6">Belongs to the GART family.</text>
</comment>
<organism evidence="8 9">
    <name type="scientific">Luteimonas padinae</name>
    <dbReference type="NCBI Taxonomy" id="1714359"/>
    <lineage>
        <taxon>Bacteria</taxon>
        <taxon>Pseudomonadati</taxon>
        <taxon>Pseudomonadota</taxon>
        <taxon>Gammaproteobacteria</taxon>
        <taxon>Lysobacterales</taxon>
        <taxon>Lysobacteraceae</taxon>
        <taxon>Luteimonas</taxon>
    </lineage>
</organism>
<dbReference type="PROSITE" id="PS00373">
    <property type="entry name" value="GART"/>
    <property type="match status" value="1"/>
</dbReference>
<keyword evidence="3 6" id="KW-0658">Purine biosynthesis</keyword>
<dbReference type="PANTHER" id="PTHR43369">
    <property type="entry name" value="PHOSPHORIBOSYLGLYCINAMIDE FORMYLTRANSFERASE"/>
    <property type="match status" value="1"/>
</dbReference>
<feature type="binding site" evidence="6">
    <location>
        <begin position="16"/>
        <end position="18"/>
    </location>
    <ligand>
        <name>N(1)-(5-phospho-beta-D-ribosyl)glycinamide</name>
        <dbReference type="ChEBI" id="CHEBI:143788"/>
    </ligand>
</feature>
<evidence type="ECO:0000256" key="6">
    <source>
        <dbReference type="HAMAP-Rule" id="MF_01930"/>
    </source>
</evidence>
<dbReference type="InterPro" id="IPR001555">
    <property type="entry name" value="GART_AS"/>
</dbReference>
<comment type="caution">
    <text evidence="8">The sequence shown here is derived from an EMBL/GenBank/DDBJ whole genome shotgun (WGS) entry which is preliminary data.</text>
</comment>
<reference evidence="8 9" key="1">
    <citation type="submission" date="2024-09" db="EMBL/GenBank/DDBJ databases">
        <authorList>
            <person name="Sun Q."/>
            <person name="Mori K."/>
        </authorList>
    </citation>
    <scope>NUCLEOTIDE SEQUENCE [LARGE SCALE GENOMIC DNA]</scope>
    <source>
        <strain evidence="8 9">KCTC 52403</strain>
    </source>
</reference>
<evidence type="ECO:0000313" key="9">
    <source>
        <dbReference type="Proteomes" id="UP001589898"/>
    </source>
</evidence>
<dbReference type="HAMAP" id="MF_01930">
    <property type="entry name" value="PurN"/>
    <property type="match status" value="1"/>
</dbReference>
<dbReference type="EMBL" id="JBHLTF010000030">
    <property type="protein sequence ID" value="MFC0717878.1"/>
    <property type="molecule type" value="Genomic_DNA"/>
</dbReference>
<dbReference type="Proteomes" id="UP001589898">
    <property type="component" value="Unassembled WGS sequence"/>
</dbReference>
<evidence type="ECO:0000256" key="4">
    <source>
        <dbReference type="ARBA" id="ARBA00038440"/>
    </source>
</evidence>
<dbReference type="Pfam" id="PF00551">
    <property type="entry name" value="Formyl_trans_N"/>
    <property type="match status" value="1"/>
</dbReference>
<dbReference type="RefSeq" id="WP_189497047.1">
    <property type="nucleotide sequence ID" value="NZ_BMZT01000006.1"/>
</dbReference>
<dbReference type="GO" id="GO:0004644">
    <property type="term" value="F:phosphoribosylglycinamide formyltransferase activity"/>
    <property type="evidence" value="ECO:0007669"/>
    <property type="project" value="UniProtKB-EC"/>
</dbReference>
<dbReference type="InterPro" id="IPR002376">
    <property type="entry name" value="Formyl_transf_N"/>
</dbReference>
<sequence length="221" mass="23023">MADATPRLAVLASGRGSNLQAILDAIDDGRLHAQVAGVFGDKPRAFALERARAAGIPARALRPGDFAGRDEFDAALFAEVASVRPDLIVCAGYMRLLGAAALAPWAGRIINIHPSLLPDFKGLDTHARALAAGVPEHGASVHFVTADLDGGPVIAQARVPVLDGDDADALAARVLDTEHPLLVATLQLLCAARIVLRDEVVELDGRPLAAPLQLASNRLPA</sequence>
<feature type="active site" description="Proton donor" evidence="6">
    <location>
        <position position="113"/>
    </location>
</feature>
<feature type="domain" description="Formyl transferase N-terminal" evidence="7">
    <location>
        <begin position="7"/>
        <end position="185"/>
    </location>
</feature>
<evidence type="ECO:0000313" key="8">
    <source>
        <dbReference type="EMBL" id="MFC0717878.1"/>
    </source>
</evidence>
<evidence type="ECO:0000256" key="2">
    <source>
        <dbReference type="ARBA" id="ARBA00022679"/>
    </source>
</evidence>
<dbReference type="NCBIfam" id="TIGR00639">
    <property type="entry name" value="PurN"/>
    <property type="match status" value="1"/>
</dbReference>
<evidence type="ECO:0000256" key="1">
    <source>
        <dbReference type="ARBA" id="ARBA00005054"/>
    </source>
</evidence>
<evidence type="ECO:0000259" key="7">
    <source>
        <dbReference type="Pfam" id="PF00551"/>
    </source>
</evidence>
<comment type="function">
    <text evidence="6">Catalyzes the transfer of a formyl group from 10-formyltetrahydrofolate to 5-phospho-ribosyl-glycinamide (GAR), producing 5-phospho-ribosyl-N-formylglycinamide (FGAR) and tetrahydrofolate.</text>
</comment>
<comment type="catalytic activity">
    <reaction evidence="5 6">
        <text>N(1)-(5-phospho-beta-D-ribosyl)glycinamide + (6R)-10-formyltetrahydrofolate = N(2)-formyl-N(1)-(5-phospho-beta-D-ribosyl)glycinamide + (6S)-5,6,7,8-tetrahydrofolate + H(+)</text>
        <dbReference type="Rhea" id="RHEA:15053"/>
        <dbReference type="ChEBI" id="CHEBI:15378"/>
        <dbReference type="ChEBI" id="CHEBI:57453"/>
        <dbReference type="ChEBI" id="CHEBI:143788"/>
        <dbReference type="ChEBI" id="CHEBI:147286"/>
        <dbReference type="ChEBI" id="CHEBI:195366"/>
        <dbReference type="EC" id="2.1.2.2"/>
    </reaction>
</comment>
<dbReference type="PANTHER" id="PTHR43369:SF2">
    <property type="entry name" value="PHOSPHORIBOSYLGLYCINAMIDE FORMYLTRANSFERASE"/>
    <property type="match status" value="1"/>
</dbReference>
<evidence type="ECO:0000256" key="5">
    <source>
        <dbReference type="ARBA" id="ARBA00047664"/>
    </source>
</evidence>
<dbReference type="CDD" id="cd08645">
    <property type="entry name" value="FMT_core_GART"/>
    <property type="match status" value="1"/>
</dbReference>
<proteinExistence type="inferred from homology"/>
<protein>
    <recommendedName>
        <fullName evidence="6">Phosphoribosylglycinamide formyltransferase</fullName>
        <ecNumber evidence="6">2.1.2.2</ecNumber>
    </recommendedName>
    <alternativeName>
        <fullName evidence="6">5'-phosphoribosylglycinamide transformylase</fullName>
    </alternativeName>
    <alternativeName>
        <fullName evidence="6">GAR transformylase</fullName>
        <shortName evidence="6">GART</shortName>
    </alternativeName>
</protein>
<dbReference type="SUPFAM" id="SSF53328">
    <property type="entry name" value="Formyltransferase"/>
    <property type="match status" value="1"/>
</dbReference>
<keyword evidence="9" id="KW-1185">Reference proteome</keyword>
<name>A0ABV6SWR3_9GAMM</name>
<dbReference type="InterPro" id="IPR004607">
    <property type="entry name" value="GART"/>
</dbReference>
<feature type="binding site" evidence="6">
    <location>
        <position position="111"/>
    </location>
    <ligand>
        <name>(6R)-10-formyltetrahydrofolate</name>
        <dbReference type="ChEBI" id="CHEBI:195366"/>
    </ligand>
</feature>
<dbReference type="InterPro" id="IPR036477">
    <property type="entry name" value="Formyl_transf_N_sf"/>
</dbReference>
<feature type="site" description="Raises pKa of active site His" evidence="6">
    <location>
        <position position="149"/>
    </location>
</feature>
<feature type="binding site" evidence="6">
    <location>
        <position position="69"/>
    </location>
    <ligand>
        <name>(6R)-10-formyltetrahydrofolate</name>
        <dbReference type="ChEBI" id="CHEBI:195366"/>
    </ligand>
</feature>